<keyword evidence="2" id="KW-0812">Transmembrane</keyword>
<evidence type="ECO:0000256" key="2">
    <source>
        <dbReference type="SAM" id="Phobius"/>
    </source>
</evidence>
<dbReference type="CTD" id="20237165"/>
<evidence type="ECO:0008006" key="5">
    <source>
        <dbReference type="Google" id="ProtNLM"/>
    </source>
</evidence>
<keyword evidence="4" id="KW-1185">Reference proteome</keyword>
<protein>
    <recommendedName>
        <fullName evidence="5">UPAR/Ly6 domain-containing protein</fullName>
    </recommendedName>
</protein>
<dbReference type="RefSeq" id="XP_009046523.1">
    <property type="nucleotide sequence ID" value="XM_009048275.1"/>
</dbReference>
<dbReference type="EMBL" id="KB200129">
    <property type="protein sequence ID" value="ESP03053.1"/>
    <property type="molecule type" value="Genomic_DNA"/>
</dbReference>
<feature type="compositionally biased region" description="Basic and acidic residues" evidence="1">
    <location>
        <begin position="611"/>
        <end position="623"/>
    </location>
</feature>
<dbReference type="AlphaFoldDB" id="V4AZA4"/>
<feature type="transmembrane region" description="Helical" evidence="2">
    <location>
        <begin position="793"/>
        <end position="810"/>
    </location>
</feature>
<evidence type="ECO:0000313" key="4">
    <source>
        <dbReference type="Proteomes" id="UP000030746"/>
    </source>
</evidence>
<feature type="region of interest" description="Disordered" evidence="1">
    <location>
        <begin position="399"/>
        <end position="432"/>
    </location>
</feature>
<dbReference type="KEGG" id="lgi:LOTGIDRAFT_157014"/>
<evidence type="ECO:0000313" key="3">
    <source>
        <dbReference type="EMBL" id="ESP03053.1"/>
    </source>
</evidence>
<reference evidence="3 4" key="1">
    <citation type="journal article" date="2013" name="Nature">
        <title>Insights into bilaterian evolution from three spiralian genomes.</title>
        <authorList>
            <person name="Simakov O."/>
            <person name="Marletaz F."/>
            <person name="Cho S.J."/>
            <person name="Edsinger-Gonzales E."/>
            <person name="Havlak P."/>
            <person name="Hellsten U."/>
            <person name="Kuo D.H."/>
            <person name="Larsson T."/>
            <person name="Lv J."/>
            <person name="Arendt D."/>
            <person name="Savage R."/>
            <person name="Osoegawa K."/>
            <person name="de Jong P."/>
            <person name="Grimwood J."/>
            <person name="Chapman J.A."/>
            <person name="Shapiro H."/>
            <person name="Aerts A."/>
            <person name="Otillar R.P."/>
            <person name="Terry A.Y."/>
            <person name="Boore J.L."/>
            <person name="Grigoriev I.V."/>
            <person name="Lindberg D.R."/>
            <person name="Seaver E.C."/>
            <person name="Weisblat D.A."/>
            <person name="Putnam N.H."/>
            <person name="Rokhsar D.S."/>
        </authorList>
    </citation>
    <scope>NUCLEOTIDE SEQUENCE [LARGE SCALE GENOMIC DNA]</scope>
</reference>
<feature type="compositionally biased region" description="Polar residues" evidence="1">
    <location>
        <begin position="399"/>
        <end position="429"/>
    </location>
</feature>
<keyword evidence="2" id="KW-0472">Membrane</keyword>
<name>V4AZA4_LOTGI</name>
<feature type="region of interest" description="Disordered" evidence="1">
    <location>
        <begin position="581"/>
        <end position="650"/>
    </location>
</feature>
<dbReference type="Proteomes" id="UP000030746">
    <property type="component" value="Unassembled WGS sequence"/>
</dbReference>
<feature type="compositionally biased region" description="Basic and acidic residues" evidence="1">
    <location>
        <begin position="266"/>
        <end position="281"/>
    </location>
</feature>
<dbReference type="HOGENOM" id="CLU_347920_0_0_1"/>
<gene>
    <name evidence="3" type="ORF">LOTGIDRAFT_157014</name>
</gene>
<dbReference type="OrthoDB" id="6145796at2759"/>
<feature type="region of interest" description="Disordered" evidence="1">
    <location>
        <begin position="263"/>
        <end position="287"/>
    </location>
</feature>
<dbReference type="GeneID" id="20237165"/>
<accession>V4AZA4</accession>
<dbReference type="OMA" id="NNVANME"/>
<sequence length="811" mass="90596">MLQSDAVRMLQHYAHLIRYHPDIRIHLQPIIIMISSRYQKEESGINFNCGERTECRQSGVEVSKVRYCYSVFGRGESCFSKKLSTMNCIFYFLLTFCFIKVSDGVMCYWCSGVGDDRECEQHPYAVQTGPVFLNCRAHFCLSVKVIDADSGTVKSFARLCDNVPRDNVCIQDSKLLTCYESCTDDLCNNGNPDPEFLPITNYASEASKHSKGNKTNKITNGGLKGNIFEQYGISKTGRSSSLMKNKEHLSAMETARKRLLSNAVRGSKDDHSLPRSPERQMRLPLSRKKPQIVTEATLNTTKVSVQYITDTKYRATLKPSLTPVANGSRVTTLSPTSTKISGLTSQMTPITTLAIAESTNSLQPSVSQFDEIKQTTISDFPFASSPKMAKVNDIHYKASTSEDSGKNSATFNPNEYTFGASNPSGSSRGLTLKPSWIRKSTPKRITVRMTTFKADVSSKMIREKITKTTIRTPKKVEITQIIKPQTNEKLTKELNLKHPLKSLIMPNNVANLEKPVTAIDANSYAELHGLEETEGPENTFAFNSHPRNPNLPKHKHRIGHSKKIESSNGIVIWPMKESTREEDISNSIFSEDKEEAIIEPYRGNSTSLKPNGDDESKTPDNNKKTNNINDSANQDDDKLTPITPITTGATSKTSTINTVSLPIETSKDNNLSDHIKTVLNRKTPIKISLKGKLKNISNKINTTTSSSSLGKSTRLYASKLAEVWNEEKTTVIVDKHDDLPIPPEYSSFFEDDELIEYPVFENEVSSFKDTTEDQLHVASYQDESDSSSKRPSIALLFVIHVLTLLCLYFLS</sequence>
<organism evidence="3 4">
    <name type="scientific">Lottia gigantea</name>
    <name type="common">Giant owl limpet</name>
    <dbReference type="NCBI Taxonomy" id="225164"/>
    <lineage>
        <taxon>Eukaryota</taxon>
        <taxon>Metazoa</taxon>
        <taxon>Spiralia</taxon>
        <taxon>Lophotrochozoa</taxon>
        <taxon>Mollusca</taxon>
        <taxon>Gastropoda</taxon>
        <taxon>Patellogastropoda</taxon>
        <taxon>Lottioidea</taxon>
        <taxon>Lottiidae</taxon>
        <taxon>Lottia</taxon>
    </lineage>
</organism>
<evidence type="ECO:0000256" key="1">
    <source>
        <dbReference type="SAM" id="MobiDB-lite"/>
    </source>
</evidence>
<keyword evidence="2" id="KW-1133">Transmembrane helix</keyword>
<proteinExistence type="predicted"/>